<dbReference type="EMBL" id="FPKH01000011">
    <property type="protein sequence ID" value="SFY32022.1"/>
    <property type="molecule type" value="Genomic_DNA"/>
</dbReference>
<dbReference type="OrthoDB" id="8779496at2"/>
<evidence type="ECO:0000313" key="8">
    <source>
        <dbReference type="Proteomes" id="UP001237592"/>
    </source>
</evidence>
<reference evidence="3 5" key="1">
    <citation type="submission" date="2016-11" db="EMBL/GenBank/DDBJ databases">
        <authorList>
            <person name="Varghese N."/>
            <person name="Submissions S."/>
        </authorList>
    </citation>
    <scope>NUCLEOTIDE SEQUENCE [LARGE SCALE GENOMIC DNA]</scope>
    <source>
        <strain evidence="3 5">NFR18</strain>
    </source>
</reference>
<evidence type="ECO:0000313" key="7">
    <source>
        <dbReference type="Proteomes" id="UP000662821"/>
    </source>
</evidence>
<dbReference type="Proteomes" id="UP000662821">
    <property type="component" value="Chromosome"/>
</dbReference>
<reference evidence="1 8" key="4">
    <citation type="submission" date="2023-08" db="EMBL/GenBank/DDBJ databases">
        <title>Draft genome sequence of Janthinobacterium lividum.</title>
        <authorList>
            <person name="Chun B.H."/>
            <person name="Lee Y."/>
        </authorList>
    </citation>
    <scope>NUCLEOTIDE SEQUENCE [LARGE SCALE GENOMIC DNA]</scope>
    <source>
        <strain evidence="1 8">AMJK</strain>
    </source>
</reference>
<protein>
    <submittedName>
        <fullName evidence="1">DUF4404 family protein</fullName>
    </submittedName>
</protein>
<dbReference type="GeneID" id="56943701"/>
<dbReference type="eggNOG" id="ENOG50315BU">
    <property type="taxonomic scope" value="Bacteria"/>
</dbReference>
<accession>A0A031GLT1</accession>
<dbReference type="EMBL" id="CP071520">
    <property type="protein sequence ID" value="QSX96488.1"/>
    <property type="molecule type" value="Genomic_DNA"/>
</dbReference>
<keyword evidence="8" id="KW-1185">Reference proteome</keyword>
<evidence type="ECO:0000313" key="6">
    <source>
        <dbReference type="Proteomes" id="UP000305681"/>
    </source>
</evidence>
<dbReference type="Pfam" id="PF14357">
    <property type="entry name" value="DUF4404"/>
    <property type="match status" value="1"/>
</dbReference>
<gene>
    <name evidence="4" type="ORF">FHI69_21855</name>
    <name evidence="2" type="ORF">J3P46_00385</name>
    <name evidence="1" type="ORF">RB624_27895</name>
    <name evidence="3" type="ORF">SAMN03097694_0164</name>
</gene>
<dbReference type="Proteomes" id="UP000182489">
    <property type="component" value="Unassembled WGS sequence"/>
</dbReference>
<evidence type="ECO:0000313" key="4">
    <source>
        <dbReference type="EMBL" id="TNC74483.1"/>
    </source>
</evidence>
<organism evidence="3 5">
    <name type="scientific">Janthinobacterium lividum</name>
    <dbReference type="NCBI Taxonomy" id="29581"/>
    <lineage>
        <taxon>Bacteria</taxon>
        <taxon>Pseudomonadati</taxon>
        <taxon>Pseudomonadota</taxon>
        <taxon>Betaproteobacteria</taxon>
        <taxon>Burkholderiales</taxon>
        <taxon>Oxalobacteraceae</taxon>
        <taxon>Janthinobacterium</taxon>
    </lineage>
</organism>
<evidence type="ECO:0000313" key="3">
    <source>
        <dbReference type="EMBL" id="SFY32022.1"/>
    </source>
</evidence>
<reference evidence="2 7" key="3">
    <citation type="submission" date="2021-03" db="EMBL/GenBank/DDBJ databases">
        <title>Draft genome sequence of Janthinobacterium sp. strain PLB02 isolated from infected primmorphs (Lubomirskia baicalensis).</title>
        <authorList>
            <person name="Chernogor L.I."/>
            <person name="Belikov S.I."/>
            <person name="Petrushin I.S."/>
        </authorList>
    </citation>
    <scope>NUCLEOTIDE SEQUENCE [LARGE SCALE GENOMIC DNA]</scope>
    <source>
        <strain evidence="2 7">PLB02</strain>
    </source>
</reference>
<dbReference type="Proteomes" id="UP001237592">
    <property type="component" value="Unassembled WGS sequence"/>
</dbReference>
<evidence type="ECO:0000313" key="5">
    <source>
        <dbReference type="Proteomes" id="UP000182489"/>
    </source>
</evidence>
<dbReference type="AlphaFoldDB" id="A0A031GLT1"/>
<dbReference type="InterPro" id="IPR025516">
    <property type="entry name" value="DUF4404"/>
</dbReference>
<name>A0A031GLT1_9BURK</name>
<evidence type="ECO:0000313" key="2">
    <source>
        <dbReference type="EMBL" id="QSX96488.1"/>
    </source>
</evidence>
<sequence>MDSKLKESLQQLHSTLETSGPVDEELHGLLQKLDVDIKLLMEKRAAQEQEEESTTYGLAERSQELSAKFAVKHPKLEPALRELGEILANMGI</sequence>
<proteinExistence type="predicted"/>
<dbReference type="Proteomes" id="UP000305681">
    <property type="component" value="Unassembled WGS sequence"/>
</dbReference>
<dbReference type="RefSeq" id="WP_034753883.1">
    <property type="nucleotide sequence ID" value="NZ_CBCRWJ010000012.1"/>
</dbReference>
<reference evidence="4 6" key="2">
    <citation type="submission" date="2019-06" db="EMBL/GenBank/DDBJ databases">
        <title>Genome sequence of Janthinobacterium lividum UCD_MED1.</title>
        <authorList>
            <person name="De Leon M.E."/>
            <person name="Jospin G."/>
        </authorList>
    </citation>
    <scope>NUCLEOTIDE SEQUENCE [LARGE SCALE GENOMIC DNA]</scope>
    <source>
        <strain evidence="4 6">UCD_MED1</strain>
    </source>
</reference>
<evidence type="ECO:0000313" key="1">
    <source>
        <dbReference type="EMBL" id="MDQ4629722.1"/>
    </source>
</evidence>
<dbReference type="EMBL" id="VDGE01000010">
    <property type="protein sequence ID" value="TNC74483.1"/>
    <property type="molecule type" value="Genomic_DNA"/>
</dbReference>
<dbReference type="EMBL" id="JAVFKP010000010">
    <property type="protein sequence ID" value="MDQ4629722.1"/>
    <property type="molecule type" value="Genomic_DNA"/>
</dbReference>